<dbReference type="GO" id="GO:0051959">
    <property type="term" value="F:dynein light intermediate chain binding"/>
    <property type="evidence" value="ECO:0007669"/>
    <property type="project" value="InterPro"/>
</dbReference>
<dbReference type="InterPro" id="IPR041466">
    <property type="entry name" value="Dynein_AAA5_ext"/>
</dbReference>
<dbReference type="Gene3D" id="3.40.50.300">
    <property type="entry name" value="P-loop containing nucleotide triphosphate hydrolases"/>
    <property type="match status" value="2"/>
</dbReference>
<dbReference type="Pfam" id="PF17857">
    <property type="entry name" value="AAA_lid_1"/>
    <property type="match status" value="1"/>
</dbReference>
<proteinExistence type="predicted"/>
<dbReference type="Pfam" id="PF17852">
    <property type="entry name" value="Dynein_AAA_lid"/>
    <property type="match status" value="1"/>
</dbReference>
<dbReference type="GO" id="GO:0007018">
    <property type="term" value="P:microtubule-based movement"/>
    <property type="evidence" value="ECO:0007669"/>
    <property type="project" value="InterPro"/>
</dbReference>
<organism evidence="3 4">
    <name type="scientific">Orchesella cincta</name>
    <name type="common">Springtail</name>
    <name type="synonym">Podura cincta</name>
    <dbReference type="NCBI Taxonomy" id="48709"/>
    <lineage>
        <taxon>Eukaryota</taxon>
        <taxon>Metazoa</taxon>
        <taxon>Ecdysozoa</taxon>
        <taxon>Arthropoda</taxon>
        <taxon>Hexapoda</taxon>
        <taxon>Collembola</taxon>
        <taxon>Entomobryomorpha</taxon>
        <taxon>Entomobryoidea</taxon>
        <taxon>Orchesellidae</taxon>
        <taxon>Orchesellinae</taxon>
        <taxon>Orchesella</taxon>
    </lineage>
</organism>
<evidence type="ECO:0000259" key="1">
    <source>
        <dbReference type="Pfam" id="PF17852"/>
    </source>
</evidence>
<gene>
    <name evidence="3" type="ORF">Ocin01_10051</name>
</gene>
<comment type="caution">
    <text evidence="3">The sequence shown here is derived from an EMBL/GenBank/DDBJ whole genome shotgun (WGS) entry which is preliminary data.</text>
</comment>
<evidence type="ECO:0000313" key="4">
    <source>
        <dbReference type="Proteomes" id="UP000094527"/>
    </source>
</evidence>
<evidence type="ECO:0000259" key="2">
    <source>
        <dbReference type="Pfam" id="PF17857"/>
    </source>
</evidence>
<dbReference type="SUPFAM" id="SSF52540">
    <property type="entry name" value="P-loop containing nucleoside triphosphate hydrolases"/>
    <property type="match status" value="1"/>
</dbReference>
<accession>A0A1D2MU86</accession>
<dbReference type="EMBL" id="LJIJ01000520">
    <property type="protein sequence ID" value="ODM96613.1"/>
    <property type="molecule type" value="Genomic_DNA"/>
</dbReference>
<dbReference type="InterPro" id="IPR027417">
    <property type="entry name" value="P-loop_NTPase"/>
</dbReference>
<dbReference type="Gene3D" id="1.20.920.30">
    <property type="match status" value="1"/>
</dbReference>
<dbReference type="InterPro" id="IPR041589">
    <property type="entry name" value="DNAH3_AAA_lid_1"/>
</dbReference>
<dbReference type="InterPro" id="IPR026983">
    <property type="entry name" value="DHC"/>
</dbReference>
<dbReference type="STRING" id="48709.A0A1D2MU86"/>
<feature type="domain" description="Dynein heavy chain 3 AAA+ lid" evidence="2">
    <location>
        <begin position="515"/>
        <end position="554"/>
    </location>
</feature>
<reference evidence="3 4" key="1">
    <citation type="journal article" date="2016" name="Genome Biol. Evol.">
        <title>Gene Family Evolution Reflects Adaptation to Soil Environmental Stressors in the Genome of the Collembolan Orchesella cincta.</title>
        <authorList>
            <person name="Faddeeva-Vakhrusheva A."/>
            <person name="Derks M.F."/>
            <person name="Anvar S.Y."/>
            <person name="Agamennone V."/>
            <person name="Suring W."/>
            <person name="Smit S."/>
            <person name="van Straalen N.M."/>
            <person name="Roelofs D."/>
        </authorList>
    </citation>
    <scope>NUCLEOTIDE SEQUENCE [LARGE SCALE GENOMIC DNA]</scope>
    <source>
        <tissue evidence="3">Mixed pool</tissue>
    </source>
</reference>
<name>A0A1D2MU86_ORCCI</name>
<sequence length="602" mass="69522">MIIKWHLVWETLFKTHQNLKVKPICNDLNPKAVTNDELFGVINAATREWKDGIFSVLMRDQANMSADGPKWIILDGDIDPMWIESLNTVMDDNNNERIALTKMMRLIFEIYTLKTSHTCNCESGRDFVHQPTGSGLESLILLDNSIITNFITSWLEGRENAGEKANLTILFDKYVPTVIDMFKTRFKRITPMPEITHIQVLCNLLECLLVPEILPPECPKEWYELYFVFAVVWAFGSACFQDNMIDADFSKWFQQEFKFVKFPQGVPYLIFYIDNETKRLVPWSEKVPKFELDPDIPLQATIVHTSETIRIKYFVDMLMEKGQPTMLVGTAGSGKTVLNGDKLACLPETHMICKIPFNFYTTSEMLQRAMEKPLEKKAGRNYGPPGNKKLVYFIDDMNMPEVDTYGTVQPHTLIRQHMDYGHWYDRIKITLKDIHNVQYVACMNPTLEASQSIPDSRDILQFSRLGFLEWMHCKIFIKTFCSNIYQVLCINLVLLFRTLVSHCEHCVGTSFQSRSSFLPTAVKFHYVFNLRDLSNIFQGLIFSTFDCLQHPIDLDIQTFHKLLTDNVKKGFEDLDESILMAKPLIYCHFAQGIGDPSTCKSI</sequence>
<dbReference type="PANTHER" id="PTHR45703:SF8">
    <property type="entry name" value="DYNEINS HEAVY CHAIN"/>
    <property type="match status" value="1"/>
</dbReference>
<dbReference type="GO" id="GO:0030286">
    <property type="term" value="C:dynein complex"/>
    <property type="evidence" value="ECO:0007669"/>
    <property type="project" value="InterPro"/>
</dbReference>
<dbReference type="AlphaFoldDB" id="A0A1D2MU86"/>
<dbReference type="OrthoDB" id="447173at2759"/>
<dbReference type="Pfam" id="PF12775">
    <property type="entry name" value="AAA_7"/>
    <property type="match status" value="1"/>
</dbReference>
<dbReference type="GO" id="GO:0045505">
    <property type="term" value="F:dynein intermediate chain binding"/>
    <property type="evidence" value="ECO:0007669"/>
    <property type="project" value="InterPro"/>
</dbReference>
<dbReference type="OMA" id="AHEDISW"/>
<dbReference type="Proteomes" id="UP000094527">
    <property type="component" value="Unassembled WGS sequence"/>
</dbReference>
<evidence type="ECO:0000313" key="3">
    <source>
        <dbReference type="EMBL" id="ODM96613.1"/>
    </source>
</evidence>
<protein>
    <submittedName>
        <fullName evidence="3">Dynein beta chain, ciliary</fullName>
    </submittedName>
</protein>
<keyword evidence="4" id="KW-1185">Reference proteome</keyword>
<feature type="domain" description="Dynein heavy chain AAA 5 extension" evidence="1">
    <location>
        <begin position="169"/>
        <end position="285"/>
    </location>
</feature>
<dbReference type="PANTHER" id="PTHR45703">
    <property type="entry name" value="DYNEIN HEAVY CHAIN"/>
    <property type="match status" value="1"/>
</dbReference>